<keyword evidence="3" id="KW-1185">Reference proteome</keyword>
<dbReference type="AlphaFoldDB" id="A0A560CXI8"/>
<name>A0A560CXI8_9BRAD</name>
<accession>A0A560CXI8</accession>
<dbReference type="Proteomes" id="UP000319949">
    <property type="component" value="Unassembled WGS sequence"/>
</dbReference>
<sequence length="100" mass="11487">MHRDPMDGKLGTDLHPADQRFVLSAYVHRFTGSHRPKWAKPDNAVQFADDQDWLAHTRFAVRANGRLDRRVARCHSSPTWPHNPELRGHRVASNGRLFAP</sequence>
<evidence type="ECO:0000256" key="1">
    <source>
        <dbReference type="SAM" id="MobiDB-lite"/>
    </source>
</evidence>
<protein>
    <submittedName>
        <fullName evidence="2">Uncharacterized protein</fullName>
    </submittedName>
</protein>
<reference evidence="2 3" key="1">
    <citation type="submission" date="2019-06" db="EMBL/GenBank/DDBJ databases">
        <title>Genomic Encyclopedia of Type Strains, Phase IV (KMG-V): Genome sequencing to study the core and pangenomes of soil and plant-associated prokaryotes.</title>
        <authorList>
            <person name="Whitman W."/>
        </authorList>
    </citation>
    <scope>NUCLEOTIDE SEQUENCE [LARGE SCALE GENOMIC DNA]</scope>
    <source>
        <strain evidence="2 3">BR 510</strain>
    </source>
</reference>
<dbReference type="EMBL" id="VITK01000019">
    <property type="protein sequence ID" value="TWA89565.1"/>
    <property type="molecule type" value="Genomic_DNA"/>
</dbReference>
<organism evidence="2 3">
    <name type="scientific">Bradyrhizobium stylosanthis</name>
    <dbReference type="NCBI Taxonomy" id="1803665"/>
    <lineage>
        <taxon>Bacteria</taxon>
        <taxon>Pseudomonadati</taxon>
        <taxon>Pseudomonadota</taxon>
        <taxon>Alphaproteobacteria</taxon>
        <taxon>Hyphomicrobiales</taxon>
        <taxon>Nitrobacteraceae</taxon>
        <taxon>Bradyrhizobium</taxon>
    </lineage>
</organism>
<feature type="region of interest" description="Disordered" evidence="1">
    <location>
        <begin position="78"/>
        <end position="100"/>
    </location>
</feature>
<proteinExistence type="predicted"/>
<evidence type="ECO:0000313" key="3">
    <source>
        <dbReference type="Proteomes" id="UP000319949"/>
    </source>
</evidence>
<comment type="caution">
    <text evidence="2">The sequence shown here is derived from an EMBL/GenBank/DDBJ whole genome shotgun (WGS) entry which is preliminary data.</text>
</comment>
<gene>
    <name evidence="2" type="ORF">FBZ96_11933</name>
</gene>
<evidence type="ECO:0000313" key="2">
    <source>
        <dbReference type="EMBL" id="TWA89565.1"/>
    </source>
</evidence>